<reference evidence="1" key="1">
    <citation type="journal article" date="2022" name="New Phytol.">
        <title>Evolutionary transition to the ectomycorrhizal habit in the genomes of a hyperdiverse lineage of mushroom-forming fungi.</title>
        <authorList>
            <person name="Looney B."/>
            <person name="Miyauchi S."/>
            <person name="Morin E."/>
            <person name="Drula E."/>
            <person name="Courty P.E."/>
            <person name="Kohler A."/>
            <person name="Kuo A."/>
            <person name="LaButti K."/>
            <person name="Pangilinan J."/>
            <person name="Lipzen A."/>
            <person name="Riley R."/>
            <person name="Andreopoulos W."/>
            <person name="He G."/>
            <person name="Johnson J."/>
            <person name="Nolan M."/>
            <person name="Tritt A."/>
            <person name="Barry K.W."/>
            <person name="Grigoriev I.V."/>
            <person name="Nagy L.G."/>
            <person name="Hibbett D."/>
            <person name="Henrissat B."/>
            <person name="Matheny P.B."/>
            <person name="Labbe J."/>
            <person name="Martin F.M."/>
        </authorList>
    </citation>
    <scope>NUCLEOTIDE SEQUENCE</scope>
    <source>
        <strain evidence="1">BPL690</strain>
    </source>
</reference>
<name>A0AAD4LTZ3_9AGAM</name>
<protein>
    <submittedName>
        <fullName evidence="1">Uncharacterized protein</fullName>
    </submittedName>
</protein>
<proteinExistence type="predicted"/>
<dbReference type="Proteomes" id="UP001203297">
    <property type="component" value="Unassembled WGS sequence"/>
</dbReference>
<gene>
    <name evidence="1" type="ORF">B0F90DRAFT_1672796</name>
</gene>
<comment type="caution">
    <text evidence="1">The sequence shown here is derived from an EMBL/GenBank/DDBJ whole genome shotgun (WGS) entry which is preliminary data.</text>
</comment>
<evidence type="ECO:0000313" key="1">
    <source>
        <dbReference type="EMBL" id="KAI0288550.1"/>
    </source>
</evidence>
<organism evidence="1 2">
    <name type="scientific">Multifurca ochricompacta</name>
    <dbReference type="NCBI Taxonomy" id="376703"/>
    <lineage>
        <taxon>Eukaryota</taxon>
        <taxon>Fungi</taxon>
        <taxon>Dikarya</taxon>
        <taxon>Basidiomycota</taxon>
        <taxon>Agaricomycotina</taxon>
        <taxon>Agaricomycetes</taxon>
        <taxon>Russulales</taxon>
        <taxon>Russulaceae</taxon>
        <taxon>Multifurca</taxon>
    </lineage>
</organism>
<accession>A0AAD4LTZ3</accession>
<keyword evidence="2" id="KW-1185">Reference proteome</keyword>
<evidence type="ECO:0000313" key="2">
    <source>
        <dbReference type="Proteomes" id="UP001203297"/>
    </source>
</evidence>
<sequence length="185" mass="18243">MEVVLSAAADCIKGLIVLSIVRDPDPEDCHVTCATKEAVQEIEINVTDTVGAGINHAGEVVKTKIIEFRAIGNEEGLSLTGADVGVTGRAAGVGGAGAEDVLGATGGASGCRTFDVVILVFGLCTCFGPAIVNPSAAITACWAVEVSRAGAAVVGPEGVAGATWDCVGAGVAPTRAGRARAVPAG</sequence>
<dbReference type="AlphaFoldDB" id="A0AAD4LTZ3"/>
<dbReference type="EMBL" id="WTXG01000455">
    <property type="protein sequence ID" value="KAI0288550.1"/>
    <property type="molecule type" value="Genomic_DNA"/>
</dbReference>